<feature type="DNA-binding region" description="Fork-head" evidence="3">
    <location>
        <begin position="547"/>
        <end position="621"/>
    </location>
</feature>
<keyword evidence="2 3" id="KW-0539">Nucleus</keyword>
<name>R8BJ29_PHAM7</name>
<dbReference type="InterPro" id="IPR045178">
    <property type="entry name" value="Fhl1/FHA1"/>
</dbReference>
<dbReference type="Pfam" id="PF00498">
    <property type="entry name" value="FHA"/>
    <property type="match status" value="1"/>
</dbReference>
<feature type="compositionally biased region" description="Basic and acidic residues" evidence="4">
    <location>
        <begin position="122"/>
        <end position="138"/>
    </location>
</feature>
<feature type="compositionally biased region" description="Basic residues" evidence="4">
    <location>
        <begin position="476"/>
        <end position="485"/>
    </location>
</feature>
<comment type="subcellular location">
    <subcellularLocation>
        <location evidence="3">Nucleus</location>
    </subcellularLocation>
</comment>
<reference evidence="7" key="1">
    <citation type="journal article" date="2013" name="Genome Announc.">
        <title>Draft genome sequence of the ascomycete Phaeoacremonium aleophilum strain UCR-PA7, a causal agent of the esca disease complex in grapevines.</title>
        <authorList>
            <person name="Blanco-Ulate B."/>
            <person name="Rolshausen P."/>
            <person name="Cantu D."/>
        </authorList>
    </citation>
    <scope>NUCLEOTIDE SEQUENCE [LARGE SCALE GENOMIC DNA]</scope>
    <source>
        <strain evidence="7">UCR-PA7</strain>
    </source>
</reference>
<feature type="compositionally biased region" description="Polar residues" evidence="4">
    <location>
        <begin position="188"/>
        <end position="198"/>
    </location>
</feature>
<dbReference type="GO" id="GO:0060962">
    <property type="term" value="P:regulation of ribosomal protein gene transcription by RNA polymerase II"/>
    <property type="evidence" value="ECO:0007669"/>
    <property type="project" value="InterPro"/>
</dbReference>
<dbReference type="PANTHER" id="PTHR21712">
    <property type="entry name" value="PRE-RRNA-PROCESSING PROTEIN FHL1"/>
    <property type="match status" value="1"/>
</dbReference>
<dbReference type="InterPro" id="IPR000253">
    <property type="entry name" value="FHA_dom"/>
</dbReference>
<dbReference type="InterPro" id="IPR036390">
    <property type="entry name" value="WH_DNA-bd_sf"/>
</dbReference>
<dbReference type="SUPFAM" id="SSF46785">
    <property type="entry name" value="Winged helix' DNA-binding domain"/>
    <property type="match status" value="1"/>
</dbReference>
<dbReference type="PRINTS" id="PR00053">
    <property type="entry name" value="FORKHEAD"/>
</dbReference>
<dbReference type="InterPro" id="IPR008984">
    <property type="entry name" value="SMAD_FHA_dom_sf"/>
</dbReference>
<feature type="compositionally biased region" description="Acidic residues" evidence="4">
    <location>
        <begin position="369"/>
        <end position="411"/>
    </location>
</feature>
<accession>R8BJ29</accession>
<evidence type="ECO:0000256" key="4">
    <source>
        <dbReference type="SAM" id="MobiDB-lite"/>
    </source>
</evidence>
<sequence length="889" mass="99139">MTDAQALGAAMSQSNGFPNAPMDIFGQHPVANYNLMMALAMSANQASPLPTVTPSQVSLPNNMNDGGDPLAVGNGLHPAAAAAAAAGQNLESFARIEFADSTFQMTTYAVIIGRDQRALEQARVDEKRAEQHQRHIEENAALGLPPPSPPQDYRGKFSKSYVSEEGGMLGPESDGEDNPRPAKRRKTNSGGSNSNKAEQQPLPDVEEQNAQGNKKDLISDRQYVSHTPGAAAVDLASLRPSPYHVPFIGIHSPGPNIAANTKAISREHLKIQFNQEKGVFEAIPLHRNGFFHEEVHHREEKVVLRSGDHLQIKDVEFTFIINGVPEGKTGAEQYFDEEESTSKKCYSEGGKEMSFEFESSHGGELRDTSEDESEKEDAENEGSDDEGEEDEEEEGNEDEDDEEVLETVESDQDVKPEPEPEPLPLQLPMPPKKRGPGRPPKNGIMSKREERLLKKQALEAAKKKLPQPPPGEPPIKRKVGRPRKHPLPEDQPDKPEKRKYKPRKPKNEDGAEGSDAEKAPKEKRREKPKTPPLELKMEDFTEEQLQKPNKNYGVLIDEVLSDAPPEGLTLKQIYKRIQKRYPYYFFVVDTKGWESSVRHNLIGNDAFKKNEETHLWCRVPGIELDAGKKRKAASPDQTAASMGTWAWLLKAILLAQCRHSGSHRMAKLMLVTKAVLLMELKRLLQELTFLDDQAILCRRRRQLQRNFQVMALLELLGPSFIKKFSTQVVAQLDKRTPRAEAIAMSVVNRGLGLAQDSIVPEHDAFEKVILGVFETYKTSYPKQLSQETTDPAVLARAASGQFLDPQLVLVIMRFKASMLEIIKSKLGAQKSEVLILSAIDRVLGFTEKTVTYTESEAERKEFADAENILIPALKAKIDEYLRSQPPPSR</sequence>
<dbReference type="CDD" id="cd00059">
    <property type="entry name" value="FH_FOX"/>
    <property type="match status" value="1"/>
</dbReference>
<keyword evidence="7" id="KW-1185">Reference proteome</keyword>
<evidence type="ECO:0000313" key="6">
    <source>
        <dbReference type="EMBL" id="EON99311.1"/>
    </source>
</evidence>
<evidence type="ECO:0000313" key="7">
    <source>
        <dbReference type="Proteomes" id="UP000014074"/>
    </source>
</evidence>
<dbReference type="EMBL" id="KB933173">
    <property type="protein sequence ID" value="EON99311.1"/>
    <property type="molecule type" value="Genomic_DNA"/>
</dbReference>
<dbReference type="Gene3D" id="2.60.200.20">
    <property type="match status" value="1"/>
</dbReference>
<feature type="region of interest" description="Disordered" evidence="4">
    <location>
        <begin position="122"/>
        <end position="212"/>
    </location>
</feature>
<dbReference type="eggNOG" id="KOG2294">
    <property type="taxonomic scope" value="Eukaryota"/>
</dbReference>
<dbReference type="OrthoDB" id="5402974at2759"/>
<feature type="domain" description="Fork-head" evidence="5">
    <location>
        <begin position="547"/>
        <end position="621"/>
    </location>
</feature>
<dbReference type="AlphaFoldDB" id="R8BJ29"/>
<evidence type="ECO:0000259" key="5">
    <source>
        <dbReference type="PROSITE" id="PS50039"/>
    </source>
</evidence>
<dbReference type="PANTHER" id="PTHR21712:SF29">
    <property type="entry name" value="PRE-RRNA-PROCESSING PROTEIN FHL1"/>
    <property type="match status" value="1"/>
</dbReference>
<dbReference type="Gene3D" id="1.10.10.10">
    <property type="entry name" value="Winged helix-like DNA-binding domain superfamily/Winged helix DNA-binding domain"/>
    <property type="match status" value="1"/>
</dbReference>
<feature type="compositionally biased region" description="Basic and acidic residues" evidence="4">
    <location>
        <begin position="486"/>
        <end position="496"/>
    </location>
</feature>
<dbReference type="GO" id="GO:0003700">
    <property type="term" value="F:DNA-binding transcription factor activity"/>
    <property type="evidence" value="ECO:0007669"/>
    <property type="project" value="InterPro"/>
</dbReference>
<evidence type="ECO:0000256" key="1">
    <source>
        <dbReference type="ARBA" id="ARBA00023125"/>
    </source>
</evidence>
<dbReference type="SMART" id="SM00339">
    <property type="entry name" value="FH"/>
    <property type="match status" value="1"/>
</dbReference>
<organism evidence="6 7">
    <name type="scientific">Phaeoacremonium minimum (strain UCR-PA7)</name>
    <name type="common">Esca disease fungus</name>
    <name type="synonym">Togninia minima</name>
    <dbReference type="NCBI Taxonomy" id="1286976"/>
    <lineage>
        <taxon>Eukaryota</taxon>
        <taxon>Fungi</taxon>
        <taxon>Dikarya</taxon>
        <taxon>Ascomycota</taxon>
        <taxon>Pezizomycotina</taxon>
        <taxon>Sordariomycetes</taxon>
        <taxon>Sordariomycetidae</taxon>
        <taxon>Togniniales</taxon>
        <taxon>Togniniaceae</taxon>
        <taxon>Phaeoacremonium</taxon>
    </lineage>
</organism>
<gene>
    <name evidence="6" type="ORF">UCRPA7_5161</name>
</gene>
<proteinExistence type="predicted"/>
<dbReference type="InterPro" id="IPR001766">
    <property type="entry name" value="Fork_head_dom"/>
</dbReference>
<keyword evidence="1 3" id="KW-0238">DNA-binding</keyword>
<feature type="region of interest" description="Disordered" evidence="4">
    <location>
        <begin position="354"/>
        <end position="535"/>
    </location>
</feature>
<dbReference type="SUPFAM" id="SSF49879">
    <property type="entry name" value="SMAD/FHA domain"/>
    <property type="match status" value="1"/>
</dbReference>
<feature type="compositionally biased region" description="Pro residues" evidence="4">
    <location>
        <begin position="421"/>
        <end position="430"/>
    </location>
</feature>
<evidence type="ECO:0000256" key="2">
    <source>
        <dbReference type="ARBA" id="ARBA00023242"/>
    </source>
</evidence>
<dbReference type="InterPro" id="IPR036388">
    <property type="entry name" value="WH-like_DNA-bd_sf"/>
</dbReference>
<feature type="compositionally biased region" description="Basic and acidic residues" evidence="4">
    <location>
        <begin position="446"/>
        <end position="462"/>
    </location>
</feature>
<feature type="compositionally biased region" description="Basic and acidic residues" evidence="4">
    <location>
        <begin position="505"/>
        <end position="535"/>
    </location>
</feature>
<dbReference type="GO" id="GO:0043565">
    <property type="term" value="F:sequence-specific DNA binding"/>
    <property type="evidence" value="ECO:0007669"/>
    <property type="project" value="InterPro"/>
</dbReference>
<dbReference type="RefSeq" id="XP_007915899.1">
    <property type="nucleotide sequence ID" value="XM_007917708.1"/>
</dbReference>
<evidence type="ECO:0000256" key="3">
    <source>
        <dbReference type="PROSITE-ProRule" id="PRU00089"/>
    </source>
</evidence>
<dbReference type="Proteomes" id="UP000014074">
    <property type="component" value="Unassembled WGS sequence"/>
</dbReference>
<dbReference type="HOGENOM" id="CLU_324707_0_0_1"/>
<protein>
    <submittedName>
        <fullName evidence="6">Putative forkhead domain-containing protein</fullName>
    </submittedName>
</protein>
<dbReference type="Pfam" id="PF00250">
    <property type="entry name" value="Forkhead"/>
    <property type="match status" value="1"/>
</dbReference>
<dbReference type="GO" id="GO:0005634">
    <property type="term" value="C:nucleus"/>
    <property type="evidence" value="ECO:0007669"/>
    <property type="project" value="UniProtKB-SubCell"/>
</dbReference>
<dbReference type="GeneID" id="19325686"/>
<dbReference type="KEGG" id="tmn:UCRPA7_5161"/>
<dbReference type="PROSITE" id="PS50039">
    <property type="entry name" value="FORK_HEAD_3"/>
    <property type="match status" value="1"/>
</dbReference>
<feature type="compositionally biased region" description="Basic and acidic residues" evidence="4">
    <location>
        <begin position="354"/>
        <end position="368"/>
    </location>
</feature>